<dbReference type="SMART" id="SM00271">
    <property type="entry name" value="DnaJ"/>
    <property type="match status" value="1"/>
</dbReference>
<reference evidence="3" key="1">
    <citation type="submission" date="2011-04" db="EMBL/GenBank/DDBJ databases">
        <title>The complete genome of Treponema brennaborense DSM 12168.</title>
        <authorList>
            <person name="Lucas S."/>
            <person name="Han J."/>
            <person name="Lapidus A."/>
            <person name="Bruce D."/>
            <person name="Goodwin L."/>
            <person name="Pitluck S."/>
            <person name="Peters L."/>
            <person name="Kyrpides N."/>
            <person name="Mavromatis K."/>
            <person name="Ivanova N."/>
            <person name="Mikhailova N."/>
            <person name="Pagani I."/>
            <person name="Teshima H."/>
            <person name="Detter J.C."/>
            <person name="Tapia R."/>
            <person name="Han C."/>
            <person name="Land M."/>
            <person name="Hauser L."/>
            <person name="Markowitz V."/>
            <person name="Cheng J.-F."/>
            <person name="Hugenholtz P."/>
            <person name="Woyke T."/>
            <person name="Wu D."/>
            <person name="Gronow S."/>
            <person name="Wellnitz S."/>
            <person name="Brambilla E."/>
            <person name="Klenk H.-P."/>
            <person name="Eisen J.A."/>
        </authorList>
    </citation>
    <scope>NUCLEOTIDE SEQUENCE [LARGE SCALE GENOMIC DNA]</scope>
    <source>
        <strain evidence="3">DSM 12168 / CIP 105900 / DD5/3</strain>
    </source>
</reference>
<keyword evidence="2" id="KW-0346">Stress response</keyword>
<dbReference type="KEGG" id="tbe:Trebr_2245"/>
<dbReference type="eggNOG" id="COG0484">
    <property type="taxonomic scope" value="Bacteria"/>
</dbReference>
<dbReference type="HOGENOM" id="CLU_1106719_0_0_12"/>
<dbReference type="AlphaFoldDB" id="F4LL80"/>
<dbReference type="PROSITE" id="PS50076">
    <property type="entry name" value="DNAJ_2"/>
    <property type="match status" value="1"/>
</dbReference>
<dbReference type="Proteomes" id="UP000006546">
    <property type="component" value="Chromosome"/>
</dbReference>
<dbReference type="Pfam" id="PF00226">
    <property type="entry name" value="DnaJ"/>
    <property type="match status" value="1"/>
</dbReference>
<accession>F4LL80</accession>
<dbReference type="RefSeq" id="WP_013759355.1">
    <property type="nucleotide sequence ID" value="NC_015500.1"/>
</dbReference>
<gene>
    <name evidence="2" type="ordered locus">Trebr_2245</name>
</gene>
<dbReference type="CDD" id="cd06257">
    <property type="entry name" value="DnaJ"/>
    <property type="match status" value="1"/>
</dbReference>
<evidence type="ECO:0000313" key="2">
    <source>
        <dbReference type="EMBL" id="AEE17654.1"/>
    </source>
</evidence>
<protein>
    <submittedName>
        <fullName evidence="2">Heat shock protein DnaJ domain protein</fullName>
    </submittedName>
</protein>
<feature type="domain" description="J" evidence="1">
    <location>
        <begin position="188"/>
        <end position="250"/>
    </location>
</feature>
<dbReference type="OrthoDB" id="9779622at2"/>
<dbReference type="EMBL" id="CP002696">
    <property type="protein sequence ID" value="AEE17654.1"/>
    <property type="molecule type" value="Genomic_DNA"/>
</dbReference>
<dbReference type="InterPro" id="IPR001623">
    <property type="entry name" value="DnaJ_domain"/>
</dbReference>
<name>F4LL80_TREBD</name>
<sequence>MRKFPLQKYACRVVFGLVGLLAGWGGAAAGLAIGWAADIIVDRVREDVRRKKAADNPTSRGSGSRDAVSGITEPFCGAELVCALAVYCVSDAQIAAEQLRACFGIIGGADWFSLCRPASEAESLNGDLLTECLAALIKQNESAVPVERVFTLLAALEFGWNEAERGRKPSAYLAELLGRRTVSNEIAAAYLILDIPSAASDADVKAAHRRLVSLYHPDTLACLPERQQEIARSAFIRIQHAYETVAAARGW</sequence>
<dbReference type="SUPFAM" id="SSF46565">
    <property type="entry name" value="Chaperone J-domain"/>
    <property type="match status" value="1"/>
</dbReference>
<evidence type="ECO:0000313" key="3">
    <source>
        <dbReference type="Proteomes" id="UP000006546"/>
    </source>
</evidence>
<keyword evidence="3" id="KW-1185">Reference proteome</keyword>
<dbReference type="Gene3D" id="1.10.287.110">
    <property type="entry name" value="DnaJ domain"/>
    <property type="match status" value="1"/>
</dbReference>
<dbReference type="STRING" id="906968.Trebr_2245"/>
<organism evidence="2 3">
    <name type="scientific">Treponema brennaborense (strain DSM 12168 / CIP 105900 / DD5/3)</name>
    <dbReference type="NCBI Taxonomy" id="906968"/>
    <lineage>
        <taxon>Bacteria</taxon>
        <taxon>Pseudomonadati</taxon>
        <taxon>Spirochaetota</taxon>
        <taxon>Spirochaetia</taxon>
        <taxon>Spirochaetales</taxon>
        <taxon>Treponemataceae</taxon>
        <taxon>Treponema</taxon>
    </lineage>
</organism>
<dbReference type="InterPro" id="IPR036869">
    <property type="entry name" value="J_dom_sf"/>
</dbReference>
<proteinExistence type="predicted"/>
<evidence type="ECO:0000259" key="1">
    <source>
        <dbReference type="PROSITE" id="PS50076"/>
    </source>
</evidence>